<organism evidence="11">
    <name type="scientific">Amblyomma aureolatum</name>
    <dbReference type="NCBI Taxonomy" id="187763"/>
    <lineage>
        <taxon>Eukaryota</taxon>
        <taxon>Metazoa</taxon>
        <taxon>Ecdysozoa</taxon>
        <taxon>Arthropoda</taxon>
        <taxon>Chelicerata</taxon>
        <taxon>Arachnida</taxon>
        <taxon>Acari</taxon>
        <taxon>Parasitiformes</taxon>
        <taxon>Ixodida</taxon>
        <taxon>Ixodoidea</taxon>
        <taxon>Ixodidae</taxon>
        <taxon>Amblyomminae</taxon>
        <taxon>Amblyomma</taxon>
    </lineage>
</organism>
<feature type="transmembrane region" description="Helical" evidence="9">
    <location>
        <begin position="66"/>
        <end position="85"/>
    </location>
</feature>
<keyword evidence="7" id="KW-0443">Lipid metabolism</keyword>
<comment type="similarity">
    <text evidence="2">Belongs to the steroid 5-alpha reductase family.</text>
</comment>
<comment type="subcellular location">
    <subcellularLocation>
        <location evidence="1">Membrane</location>
        <topology evidence="1">Multi-pass membrane protein</topology>
    </subcellularLocation>
</comment>
<dbReference type="InterPro" id="IPR039357">
    <property type="entry name" value="SRD5A/TECR"/>
</dbReference>
<accession>A0A1E1X116</accession>
<evidence type="ECO:0000259" key="10">
    <source>
        <dbReference type="Pfam" id="PF02544"/>
    </source>
</evidence>
<keyword evidence="4 9" id="KW-0812">Transmembrane</keyword>
<dbReference type="AlphaFoldDB" id="A0A1E1X116"/>
<dbReference type="InterPro" id="IPR001104">
    <property type="entry name" value="3-oxo-5_a-steroid_4-DH_C"/>
</dbReference>
<evidence type="ECO:0000256" key="7">
    <source>
        <dbReference type="ARBA" id="ARBA00023098"/>
    </source>
</evidence>
<dbReference type="PANTHER" id="PTHR10556">
    <property type="entry name" value="3-OXO-5-ALPHA-STEROID 4-DEHYDROGENASE"/>
    <property type="match status" value="1"/>
</dbReference>
<dbReference type="Pfam" id="PF02544">
    <property type="entry name" value="Steroid_dh"/>
    <property type="match status" value="1"/>
</dbReference>
<evidence type="ECO:0000256" key="5">
    <source>
        <dbReference type="ARBA" id="ARBA00022989"/>
    </source>
</evidence>
<evidence type="ECO:0000256" key="3">
    <source>
        <dbReference type="ARBA" id="ARBA00022516"/>
    </source>
</evidence>
<evidence type="ECO:0000256" key="9">
    <source>
        <dbReference type="SAM" id="Phobius"/>
    </source>
</evidence>
<keyword evidence="5 9" id="KW-1133">Transmembrane helix</keyword>
<keyword evidence="8 9" id="KW-0472">Membrane</keyword>
<reference evidence="11" key="1">
    <citation type="journal article" date="2017" name="Front. Cell. Infect. Microbiol.">
        <title>The Distinct Transcriptional Response of the Midgut of Amblyomma sculptum and Amblyomma aureolatum Ticks to Rickettsia rickettsii Correlates to Their Differences in Susceptibility to Infection.</title>
        <authorList>
            <person name="Martins L.A."/>
            <person name="Galletti M.F.B.M."/>
            <person name="Ribeiro J.M."/>
            <person name="Fujita A."/>
            <person name="Costa F.B."/>
            <person name="Labruna M.B."/>
            <person name="Daffre S."/>
            <person name="Fogaca A.C."/>
        </authorList>
    </citation>
    <scope>NUCLEOTIDE SEQUENCE</scope>
</reference>
<evidence type="ECO:0000256" key="4">
    <source>
        <dbReference type="ARBA" id="ARBA00022692"/>
    </source>
</evidence>
<dbReference type="GO" id="GO:0016020">
    <property type="term" value="C:membrane"/>
    <property type="evidence" value="ECO:0007669"/>
    <property type="project" value="UniProtKB-SubCell"/>
</dbReference>
<feature type="transmembrane region" description="Helical" evidence="9">
    <location>
        <begin position="26"/>
        <end position="46"/>
    </location>
</feature>
<dbReference type="EMBL" id="GFAC01006233">
    <property type="protein sequence ID" value="JAT92955.1"/>
    <property type="molecule type" value="mRNA"/>
</dbReference>
<protein>
    <submittedName>
        <fullName evidence="11">Putative 3-oxo-5-alpha-steroid 4-dehydrogenase family protein</fullName>
    </submittedName>
</protein>
<evidence type="ECO:0000256" key="1">
    <source>
        <dbReference type="ARBA" id="ARBA00004141"/>
    </source>
</evidence>
<evidence type="ECO:0000313" key="11">
    <source>
        <dbReference type="EMBL" id="JAT92955.1"/>
    </source>
</evidence>
<dbReference type="PANTHER" id="PTHR10556:SF28">
    <property type="entry name" value="VERY-LONG-CHAIN ENOYL-COA REDUCTASE"/>
    <property type="match status" value="1"/>
</dbReference>
<evidence type="ECO:0000256" key="6">
    <source>
        <dbReference type="ARBA" id="ARBA00023002"/>
    </source>
</evidence>
<dbReference type="PROSITE" id="PS50244">
    <property type="entry name" value="S5A_REDUCTASE"/>
    <property type="match status" value="1"/>
</dbReference>
<name>A0A1E1X116_9ACAR</name>
<dbReference type="GO" id="GO:0016627">
    <property type="term" value="F:oxidoreductase activity, acting on the CH-CH group of donors"/>
    <property type="evidence" value="ECO:0007669"/>
    <property type="project" value="InterPro"/>
</dbReference>
<keyword evidence="6" id="KW-0560">Oxidoreductase</keyword>
<evidence type="ECO:0000256" key="8">
    <source>
        <dbReference type="ARBA" id="ARBA00023136"/>
    </source>
</evidence>
<dbReference type="GO" id="GO:0042761">
    <property type="term" value="P:very long-chain fatty acid biosynthetic process"/>
    <property type="evidence" value="ECO:0007669"/>
    <property type="project" value="TreeGrafter"/>
</dbReference>
<proteinExistence type="evidence at transcript level"/>
<keyword evidence="3" id="KW-0444">Lipid biosynthesis</keyword>
<sequence>MLMFHFLKREFESLFIHRFSKSTMPIVNLFVNCFHYWVLCGVGIGYYVFHPRYAEIILISRHEKSILIASFFFCQFMSLMSHIALRNLRPKGTKVRGVPSSWGFQYVSCANYFWELVIWVIVALLTNTLSSYFFVVVVATILCQWAQKRHRRYIKEVPHYDKRKKAIIPFVY</sequence>
<feature type="domain" description="3-oxo-5-alpha-steroid 4-dehydrogenase C-terminal" evidence="10">
    <location>
        <begin position="23"/>
        <end position="172"/>
    </location>
</feature>
<evidence type="ECO:0000256" key="2">
    <source>
        <dbReference type="ARBA" id="ARBA00007742"/>
    </source>
</evidence>